<sequence>MAESLTDEQRKKKMGAIKGKETSIERKVSKELWNRGYRFRKNVKNLYGTPDIAIKKYKIVIFLDSCFWHGCEAHGTFPNSNQSFWFNKLSRNKERDEEVNQYYLKKGWHILRIWEHEVNSSVEITVDKIVQFIEEAKIFERYKSYNRNS</sequence>
<accession>A0A6I4ZS76</accession>
<reference evidence="7 8" key="1">
    <citation type="submission" date="2019-11" db="EMBL/GenBank/DDBJ databases">
        <title>Genome sequences of 17 halophilic strains isolated from different environments.</title>
        <authorList>
            <person name="Furrow R.E."/>
        </authorList>
    </citation>
    <scope>NUCLEOTIDE SEQUENCE [LARGE SCALE GENOMIC DNA]</scope>
    <source>
        <strain evidence="7 8">22514_16_FS</strain>
    </source>
</reference>
<dbReference type="SUPFAM" id="SSF52980">
    <property type="entry name" value="Restriction endonuclease-like"/>
    <property type="match status" value="1"/>
</dbReference>
<dbReference type="Proteomes" id="UP000468638">
    <property type="component" value="Unassembled WGS sequence"/>
</dbReference>
<protein>
    <recommendedName>
        <fullName evidence="6">Very short patch repair endonuclease</fullName>
        <ecNumber evidence="6">3.1.-.-</ecNumber>
    </recommendedName>
</protein>
<dbReference type="AlphaFoldDB" id="A0A6I4ZS76"/>
<keyword evidence="4 6" id="KW-0378">Hydrolase</keyword>
<dbReference type="NCBIfam" id="TIGR00632">
    <property type="entry name" value="vsr"/>
    <property type="match status" value="1"/>
</dbReference>
<dbReference type="GO" id="GO:0016787">
    <property type="term" value="F:hydrolase activity"/>
    <property type="evidence" value="ECO:0007669"/>
    <property type="project" value="UniProtKB-KW"/>
</dbReference>
<dbReference type="RefSeq" id="WP_160847395.1">
    <property type="nucleotide sequence ID" value="NZ_WMEQ01000001.1"/>
</dbReference>
<dbReference type="GO" id="GO:0006298">
    <property type="term" value="P:mismatch repair"/>
    <property type="evidence" value="ECO:0007669"/>
    <property type="project" value="UniProtKB-UniRule"/>
</dbReference>
<comment type="function">
    <text evidence="6">May nick specific sequences that contain T:G mispairs resulting from m5C-deamination.</text>
</comment>
<comment type="caution">
    <text evidence="7">The sequence shown here is derived from an EMBL/GenBank/DDBJ whole genome shotgun (WGS) entry which is preliminary data.</text>
</comment>
<keyword evidence="5 6" id="KW-0234">DNA repair</keyword>
<evidence type="ECO:0000256" key="2">
    <source>
        <dbReference type="ARBA" id="ARBA00022759"/>
    </source>
</evidence>
<dbReference type="InterPro" id="IPR011335">
    <property type="entry name" value="Restrct_endonuc-II-like"/>
</dbReference>
<gene>
    <name evidence="7" type="primary">vsr</name>
    <name evidence="7" type="ORF">GLW05_00450</name>
</gene>
<evidence type="ECO:0000256" key="1">
    <source>
        <dbReference type="ARBA" id="ARBA00022722"/>
    </source>
</evidence>
<organism evidence="7 8">
    <name type="scientific">Pontibacillus yanchengensis</name>
    <dbReference type="NCBI Taxonomy" id="462910"/>
    <lineage>
        <taxon>Bacteria</taxon>
        <taxon>Bacillati</taxon>
        <taxon>Bacillota</taxon>
        <taxon>Bacilli</taxon>
        <taxon>Bacillales</taxon>
        <taxon>Bacillaceae</taxon>
        <taxon>Pontibacillus</taxon>
    </lineage>
</organism>
<dbReference type="EC" id="3.1.-.-" evidence="6"/>
<dbReference type="Pfam" id="PF03852">
    <property type="entry name" value="Vsr"/>
    <property type="match status" value="1"/>
</dbReference>
<dbReference type="GO" id="GO:0004519">
    <property type="term" value="F:endonuclease activity"/>
    <property type="evidence" value="ECO:0007669"/>
    <property type="project" value="UniProtKB-KW"/>
</dbReference>
<evidence type="ECO:0000256" key="3">
    <source>
        <dbReference type="ARBA" id="ARBA00022763"/>
    </source>
</evidence>
<evidence type="ECO:0000256" key="5">
    <source>
        <dbReference type="ARBA" id="ARBA00023204"/>
    </source>
</evidence>
<dbReference type="Gene3D" id="3.40.960.10">
    <property type="entry name" value="VSR Endonuclease"/>
    <property type="match status" value="1"/>
</dbReference>
<dbReference type="OrthoDB" id="9801520at2"/>
<dbReference type="CDD" id="cd00221">
    <property type="entry name" value="Vsr"/>
    <property type="match status" value="1"/>
</dbReference>
<evidence type="ECO:0000256" key="6">
    <source>
        <dbReference type="PIRNR" id="PIRNR018267"/>
    </source>
</evidence>
<name>A0A6I4ZS76_9BACI</name>
<keyword evidence="3 6" id="KW-0227">DNA damage</keyword>
<dbReference type="InterPro" id="IPR004603">
    <property type="entry name" value="DNA_mismatch_endonuc_vsr"/>
</dbReference>
<proteinExistence type="inferred from homology"/>
<keyword evidence="2 6" id="KW-0255">Endonuclease</keyword>
<evidence type="ECO:0000313" key="8">
    <source>
        <dbReference type="Proteomes" id="UP000468638"/>
    </source>
</evidence>
<dbReference type="EMBL" id="WMEQ01000001">
    <property type="protein sequence ID" value="MYL32074.1"/>
    <property type="molecule type" value="Genomic_DNA"/>
</dbReference>
<evidence type="ECO:0000256" key="4">
    <source>
        <dbReference type="ARBA" id="ARBA00022801"/>
    </source>
</evidence>
<dbReference type="PIRSF" id="PIRSF018267">
    <property type="entry name" value="VSR_endonuc"/>
    <property type="match status" value="1"/>
</dbReference>
<evidence type="ECO:0000313" key="7">
    <source>
        <dbReference type="EMBL" id="MYL32074.1"/>
    </source>
</evidence>
<keyword evidence="1 6" id="KW-0540">Nuclease</keyword>
<comment type="similarity">
    <text evidence="6">Belongs to the vsr family.</text>
</comment>